<evidence type="ECO:0000313" key="14">
    <source>
        <dbReference type="Proteomes" id="UP001202827"/>
    </source>
</evidence>
<evidence type="ECO:0000256" key="5">
    <source>
        <dbReference type="ARBA" id="ARBA00022977"/>
    </source>
</evidence>
<keyword evidence="3 9" id="KW-0479">Metal-binding</keyword>
<comment type="caution">
    <text evidence="13">The sequence shown here is derived from an EMBL/GenBank/DDBJ whole genome shotgun (WGS) entry which is preliminary data.</text>
</comment>
<comment type="catalytic activity">
    <reaction evidence="7 9 10">
        <text>2-(2-carboxy-4-methylthiazol-5-yl)ethyl phosphate + 4-amino-2-methyl-5-(diphosphooxymethyl)pyrimidine + 2 H(+) = thiamine phosphate + CO2 + diphosphate</text>
        <dbReference type="Rhea" id="RHEA:47848"/>
        <dbReference type="ChEBI" id="CHEBI:15378"/>
        <dbReference type="ChEBI" id="CHEBI:16526"/>
        <dbReference type="ChEBI" id="CHEBI:33019"/>
        <dbReference type="ChEBI" id="CHEBI:37575"/>
        <dbReference type="ChEBI" id="CHEBI:57841"/>
        <dbReference type="ChEBI" id="CHEBI:62890"/>
        <dbReference type="EC" id="2.5.1.3"/>
    </reaction>
</comment>
<feature type="binding site" evidence="9">
    <location>
        <begin position="186"/>
        <end position="187"/>
    </location>
    <ligand>
        <name>2-[(2R,5Z)-2-carboxy-4-methylthiazol-5(2H)-ylidene]ethyl phosphate</name>
        <dbReference type="ChEBI" id="CHEBI:62899"/>
    </ligand>
</feature>
<feature type="binding site" evidence="9">
    <location>
        <position position="70"/>
    </location>
    <ligand>
        <name>4-amino-2-methyl-5-(diphosphooxymethyl)pyrimidine</name>
        <dbReference type="ChEBI" id="CHEBI:57841"/>
    </ligand>
</feature>
<evidence type="ECO:0000256" key="8">
    <source>
        <dbReference type="ARBA" id="ARBA00047883"/>
    </source>
</evidence>
<evidence type="ECO:0000256" key="1">
    <source>
        <dbReference type="ARBA" id="ARBA00005165"/>
    </source>
</evidence>
<comment type="cofactor">
    <cofactor evidence="9">
        <name>Mg(2+)</name>
        <dbReference type="ChEBI" id="CHEBI:18420"/>
    </cofactor>
    <text evidence="9">Binds 1 Mg(2+) ion per subunit.</text>
</comment>
<dbReference type="InterPro" id="IPR013785">
    <property type="entry name" value="Aldolase_TIM"/>
</dbReference>
<comment type="function">
    <text evidence="9">Condenses 4-methyl-5-(beta-hydroxyethyl)thiazole monophosphate (THZ-P) and 2-methyl-4-amino-5-hydroxymethyl pyrimidine pyrophosphate (HMP-PP) to form thiamine monophosphate (TMP).</text>
</comment>
<dbReference type="PANTHER" id="PTHR20857">
    <property type="entry name" value="THIAMINE-PHOSPHATE PYROPHOSPHORYLASE"/>
    <property type="match status" value="1"/>
</dbReference>
<protein>
    <recommendedName>
        <fullName evidence="9">Thiamine-phosphate synthase</fullName>
        <shortName evidence="9">TP synthase</shortName>
        <shortName evidence="9">TPS</shortName>
        <ecNumber evidence="9">2.5.1.3</ecNumber>
    </recommendedName>
    <alternativeName>
        <fullName evidence="9">Thiamine-phosphate pyrophosphorylase</fullName>
        <shortName evidence="9">TMP pyrophosphorylase</shortName>
        <shortName evidence="9">TMP-PPase</shortName>
    </alternativeName>
</protein>
<evidence type="ECO:0000313" key="13">
    <source>
        <dbReference type="EMBL" id="MCK8779683.1"/>
    </source>
</evidence>
<name>A0ABT0IPA0_9HYPH</name>
<feature type="binding site" evidence="9">
    <location>
        <position position="109"/>
    </location>
    <ligand>
        <name>4-amino-2-methyl-5-(diphosphooxymethyl)pyrimidine</name>
        <dbReference type="ChEBI" id="CHEBI:57841"/>
    </ligand>
</feature>
<evidence type="ECO:0000256" key="11">
    <source>
        <dbReference type="RuleBase" id="RU004253"/>
    </source>
</evidence>
<dbReference type="InterPro" id="IPR034291">
    <property type="entry name" value="TMP_synthase"/>
</dbReference>
<evidence type="ECO:0000256" key="7">
    <source>
        <dbReference type="ARBA" id="ARBA00047851"/>
    </source>
</evidence>
<keyword evidence="4 9" id="KW-0460">Magnesium</keyword>
<dbReference type="PANTHER" id="PTHR20857:SF23">
    <property type="entry name" value="THIAMINE BIOSYNTHETIC BIFUNCTIONAL ENZYME"/>
    <property type="match status" value="1"/>
</dbReference>
<feature type="binding site" evidence="9">
    <location>
        <position position="90"/>
    </location>
    <ligand>
        <name>Mg(2+)</name>
        <dbReference type="ChEBI" id="CHEBI:18420"/>
    </ligand>
</feature>
<reference evidence="13 14" key="1">
    <citation type="submission" date="2022-04" db="EMBL/GenBank/DDBJ databases">
        <title>Rhizobium coralii sp. nov., isolated from coral Turbinaria peltata.</title>
        <authorList>
            <person name="Sun H."/>
        </authorList>
    </citation>
    <scope>NUCLEOTIDE SEQUENCE [LARGE SCALE GENOMIC DNA]</scope>
    <source>
        <strain evidence="13 14">NTR19</strain>
    </source>
</reference>
<evidence type="ECO:0000256" key="4">
    <source>
        <dbReference type="ARBA" id="ARBA00022842"/>
    </source>
</evidence>
<dbReference type="Gene3D" id="3.20.20.70">
    <property type="entry name" value="Aldolase class I"/>
    <property type="match status" value="1"/>
</dbReference>
<feature type="binding site" evidence="9">
    <location>
        <position position="138"/>
    </location>
    <ligand>
        <name>4-amino-2-methyl-5-(diphosphooxymethyl)pyrimidine</name>
        <dbReference type="ChEBI" id="CHEBI:57841"/>
    </ligand>
</feature>
<dbReference type="Pfam" id="PF02581">
    <property type="entry name" value="TMP-TENI"/>
    <property type="match status" value="1"/>
</dbReference>
<keyword evidence="2 9" id="KW-0808">Transferase</keyword>
<feature type="binding site" evidence="9">
    <location>
        <position position="166"/>
    </location>
    <ligand>
        <name>2-[(2R,5Z)-2-carboxy-4-methylthiazol-5(2H)-ylidene]ethyl phosphate</name>
        <dbReference type="ChEBI" id="CHEBI:62899"/>
    </ligand>
</feature>
<comment type="catalytic activity">
    <reaction evidence="8 9 10">
        <text>2-[(2R,5Z)-2-carboxy-4-methylthiazol-5(2H)-ylidene]ethyl phosphate + 4-amino-2-methyl-5-(diphosphooxymethyl)pyrimidine + 2 H(+) = thiamine phosphate + CO2 + diphosphate</text>
        <dbReference type="Rhea" id="RHEA:47844"/>
        <dbReference type="ChEBI" id="CHEBI:15378"/>
        <dbReference type="ChEBI" id="CHEBI:16526"/>
        <dbReference type="ChEBI" id="CHEBI:33019"/>
        <dbReference type="ChEBI" id="CHEBI:37575"/>
        <dbReference type="ChEBI" id="CHEBI:57841"/>
        <dbReference type="ChEBI" id="CHEBI:62899"/>
        <dbReference type="EC" id="2.5.1.3"/>
    </reaction>
</comment>
<dbReference type="EMBL" id="JALPRY010000008">
    <property type="protein sequence ID" value="MCK8779683.1"/>
    <property type="molecule type" value="Genomic_DNA"/>
</dbReference>
<feature type="binding site" evidence="9">
    <location>
        <begin position="38"/>
        <end position="42"/>
    </location>
    <ligand>
        <name>4-amino-2-methyl-5-(diphosphooxymethyl)pyrimidine</name>
        <dbReference type="ChEBI" id="CHEBI:57841"/>
    </ligand>
</feature>
<accession>A0ABT0IPA0</accession>
<feature type="domain" description="Thiamine phosphate synthase/TenI" evidence="12">
    <location>
        <begin position="8"/>
        <end position="189"/>
    </location>
</feature>
<evidence type="ECO:0000259" key="12">
    <source>
        <dbReference type="Pfam" id="PF02581"/>
    </source>
</evidence>
<evidence type="ECO:0000256" key="9">
    <source>
        <dbReference type="HAMAP-Rule" id="MF_00097"/>
    </source>
</evidence>
<organism evidence="13 14">
    <name type="scientific">Neorhizobium turbinariae</name>
    <dbReference type="NCBI Taxonomy" id="2937795"/>
    <lineage>
        <taxon>Bacteria</taxon>
        <taxon>Pseudomonadati</taxon>
        <taxon>Pseudomonadota</taxon>
        <taxon>Alphaproteobacteria</taxon>
        <taxon>Hyphomicrobiales</taxon>
        <taxon>Rhizobiaceae</taxon>
        <taxon>Rhizobium/Agrobacterium group</taxon>
        <taxon>Neorhizobium</taxon>
    </lineage>
</organism>
<feature type="binding site" evidence="9">
    <location>
        <position position="71"/>
    </location>
    <ligand>
        <name>Mg(2+)</name>
        <dbReference type="ChEBI" id="CHEBI:18420"/>
    </ligand>
</feature>
<comment type="pathway">
    <text evidence="1 9 11">Cofactor biosynthesis; thiamine diphosphate biosynthesis; thiamine phosphate from 4-amino-2-methyl-5-diphosphomethylpyrimidine and 4-methyl-5-(2-phosphoethyl)-thiazole: step 1/1.</text>
</comment>
<dbReference type="InterPro" id="IPR036206">
    <property type="entry name" value="ThiamineP_synth_sf"/>
</dbReference>
<evidence type="ECO:0000256" key="2">
    <source>
        <dbReference type="ARBA" id="ARBA00022679"/>
    </source>
</evidence>
<evidence type="ECO:0000256" key="3">
    <source>
        <dbReference type="ARBA" id="ARBA00022723"/>
    </source>
</evidence>
<evidence type="ECO:0000256" key="6">
    <source>
        <dbReference type="ARBA" id="ARBA00047334"/>
    </source>
</evidence>
<dbReference type="InterPro" id="IPR022998">
    <property type="entry name" value="ThiamineP_synth_TenI"/>
</dbReference>
<dbReference type="Proteomes" id="UP001202827">
    <property type="component" value="Unassembled WGS sequence"/>
</dbReference>
<feature type="binding site" evidence="9">
    <location>
        <begin position="135"/>
        <end position="137"/>
    </location>
    <ligand>
        <name>2-[(2R,5Z)-2-carboxy-4-methylthiazol-5(2H)-ylidene]ethyl phosphate</name>
        <dbReference type="ChEBI" id="CHEBI:62899"/>
    </ligand>
</feature>
<comment type="catalytic activity">
    <reaction evidence="6 9 10">
        <text>4-methyl-5-(2-phosphooxyethyl)-thiazole + 4-amino-2-methyl-5-(diphosphooxymethyl)pyrimidine + H(+) = thiamine phosphate + diphosphate</text>
        <dbReference type="Rhea" id="RHEA:22328"/>
        <dbReference type="ChEBI" id="CHEBI:15378"/>
        <dbReference type="ChEBI" id="CHEBI:33019"/>
        <dbReference type="ChEBI" id="CHEBI:37575"/>
        <dbReference type="ChEBI" id="CHEBI:57841"/>
        <dbReference type="ChEBI" id="CHEBI:58296"/>
        <dbReference type="EC" id="2.5.1.3"/>
    </reaction>
</comment>
<dbReference type="HAMAP" id="MF_00097">
    <property type="entry name" value="TMP_synthase"/>
    <property type="match status" value="1"/>
</dbReference>
<keyword evidence="14" id="KW-1185">Reference proteome</keyword>
<proteinExistence type="inferred from homology"/>
<dbReference type="GO" id="GO:0004789">
    <property type="term" value="F:thiamine-phosphate diphosphorylase activity"/>
    <property type="evidence" value="ECO:0007669"/>
    <property type="project" value="UniProtKB-EC"/>
</dbReference>
<comment type="similarity">
    <text evidence="9 10">Belongs to the thiamine-phosphate synthase family.</text>
</comment>
<sequence>MKQFDLSLYLVLDPDLCEPLGMVETTRLAVRGGVTMVQLRDKKATTAHMVETGMALKAALAGTGVPLIINDNVEAAIAIGADGIHVGQEDMSADEVRARVGNEMILGLSVDRGEHARPADPHHVDYVGVGPVFPTNTKLDHSPAIGFDELAKLIGMSPLPAVAIGGIKAEHIGECLNAGAKGVAVVSAICGQPDPEEAARHLAQMIREVRR</sequence>
<dbReference type="CDD" id="cd00564">
    <property type="entry name" value="TMP_TenI"/>
    <property type="match status" value="1"/>
</dbReference>
<dbReference type="EC" id="2.5.1.3" evidence="9"/>
<keyword evidence="5 9" id="KW-0784">Thiamine biosynthesis</keyword>
<evidence type="ECO:0000256" key="10">
    <source>
        <dbReference type="RuleBase" id="RU003826"/>
    </source>
</evidence>
<dbReference type="RefSeq" id="WP_248682407.1">
    <property type="nucleotide sequence ID" value="NZ_JALPRY010000008.1"/>
</dbReference>
<gene>
    <name evidence="9 13" type="primary">thiE</name>
    <name evidence="13" type="ORF">M0654_06750</name>
</gene>
<dbReference type="SUPFAM" id="SSF51391">
    <property type="entry name" value="Thiamin phosphate synthase"/>
    <property type="match status" value="1"/>
</dbReference>
<dbReference type="NCBIfam" id="TIGR00693">
    <property type="entry name" value="thiE"/>
    <property type="match status" value="1"/>
</dbReference>